<dbReference type="AlphaFoldDB" id="A0A1H9QP20"/>
<gene>
    <name evidence="3" type="ORF">SAMN04488559_102196</name>
</gene>
<name>A0A1H9QP20_9LACT</name>
<dbReference type="CDD" id="cd07007">
    <property type="entry name" value="cupin_CapF-like_C"/>
    <property type="match status" value="1"/>
</dbReference>
<dbReference type="PANTHER" id="PTHR43245:SF55">
    <property type="entry name" value="NAD(P)-BINDING DOMAIN-CONTAINING PROTEIN"/>
    <property type="match status" value="1"/>
</dbReference>
<dbReference type="InterPro" id="IPR050177">
    <property type="entry name" value="Lipid_A_modif_metabolic_enz"/>
</dbReference>
<evidence type="ECO:0000313" key="3">
    <source>
        <dbReference type="EMBL" id="SER62202.1"/>
    </source>
</evidence>
<protein>
    <submittedName>
        <fullName evidence="3">UDP-2-acetamido-2,6-beta-L-arabino-hexul-4-ose reductase</fullName>
    </submittedName>
</protein>
<dbReference type="STRING" id="142588.SAMN04488559_102196"/>
<reference evidence="3 4" key="1">
    <citation type="submission" date="2016-10" db="EMBL/GenBank/DDBJ databases">
        <authorList>
            <person name="de Groot N.N."/>
        </authorList>
    </citation>
    <scope>NUCLEOTIDE SEQUENCE [LARGE SCALE GENOMIC DNA]</scope>
    <source>
        <strain evidence="3 4">DSM 13760</strain>
    </source>
</reference>
<dbReference type="EMBL" id="FOHA01000002">
    <property type="protein sequence ID" value="SER62202.1"/>
    <property type="molecule type" value="Genomic_DNA"/>
</dbReference>
<dbReference type="SUPFAM" id="SSF51735">
    <property type="entry name" value="NAD(P)-binding Rossmann-fold domains"/>
    <property type="match status" value="1"/>
</dbReference>
<dbReference type="InterPro" id="IPR014710">
    <property type="entry name" value="RmlC-like_jellyroll"/>
</dbReference>
<dbReference type="Gene3D" id="3.40.50.720">
    <property type="entry name" value="NAD(P)-binding Rossmann-like Domain"/>
    <property type="match status" value="1"/>
</dbReference>
<evidence type="ECO:0000259" key="1">
    <source>
        <dbReference type="Pfam" id="PF01370"/>
    </source>
</evidence>
<keyword evidence="4" id="KW-1185">Reference proteome</keyword>
<evidence type="ECO:0000259" key="2">
    <source>
        <dbReference type="Pfam" id="PF14667"/>
    </source>
</evidence>
<dbReference type="OrthoDB" id="9801056at2"/>
<feature type="domain" description="NAD-dependent epimerase/dehydratase" evidence="1">
    <location>
        <begin position="3"/>
        <end position="186"/>
    </location>
</feature>
<dbReference type="InterPro" id="IPR036291">
    <property type="entry name" value="NAD(P)-bd_dom_sf"/>
</dbReference>
<dbReference type="InterPro" id="IPR001509">
    <property type="entry name" value="Epimerase_deHydtase"/>
</dbReference>
<dbReference type="InterPro" id="IPR029303">
    <property type="entry name" value="CapF_C"/>
</dbReference>
<feature type="domain" description="Capsular polysaccharide assembling protein CapF C-terminal" evidence="2">
    <location>
        <begin position="256"/>
        <end position="365"/>
    </location>
</feature>
<dbReference type="Gene3D" id="2.60.120.10">
    <property type="entry name" value="Jelly Rolls"/>
    <property type="match status" value="1"/>
</dbReference>
<evidence type="ECO:0000313" key="4">
    <source>
        <dbReference type="Proteomes" id="UP000198948"/>
    </source>
</evidence>
<dbReference type="Proteomes" id="UP000198948">
    <property type="component" value="Unassembled WGS sequence"/>
</dbReference>
<organism evidence="3 4">
    <name type="scientific">Isobaculum melis</name>
    <dbReference type="NCBI Taxonomy" id="142588"/>
    <lineage>
        <taxon>Bacteria</taxon>
        <taxon>Bacillati</taxon>
        <taxon>Bacillota</taxon>
        <taxon>Bacilli</taxon>
        <taxon>Lactobacillales</taxon>
        <taxon>Carnobacteriaceae</taxon>
        <taxon>Isobaculum</taxon>
    </lineage>
</organism>
<dbReference type="Pfam" id="PF14667">
    <property type="entry name" value="Polysacc_synt_C"/>
    <property type="match status" value="1"/>
</dbReference>
<dbReference type="Pfam" id="PF01370">
    <property type="entry name" value="Epimerase"/>
    <property type="match status" value="1"/>
</dbReference>
<sequence length="369" mass="42074">MNILVTGSNGFLGRNLVAQLQNEGFQNIQTYNKENTIDELEQMTKTCDFVFHLAGVNRPKNEQEFFDGNADLTAQLIQLLEKNQRCVPIVLSSSIQAALENPYGQSKRQAEDAVFAYAERNQVKSYVFRLKNLFGKWSRPNYNSVVATFCYNISRDLPITINNPDAEIPLSYVDDVVATFVETMKNTPELEDKFAVVSVDYTITVGELAKKITAFNDNRQTLVMPSLKSTFDRALYATYLSYLADDNFSYFLKQNVDDRGWLAEFIKSEDNGQIFISTTKPGITRGNHWHHTKVEKFLVIKGTGEIKFRRIFDNDILVYPVSGDQLEVVDIPAGYTHSITNTGDEDMITLFWACEMFDPNHPDTYYVEV</sequence>
<dbReference type="PANTHER" id="PTHR43245">
    <property type="entry name" value="BIFUNCTIONAL POLYMYXIN RESISTANCE PROTEIN ARNA"/>
    <property type="match status" value="1"/>
</dbReference>
<dbReference type="RefSeq" id="WP_092650082.1">
    <property type="nucleotide sequence ID" value="NZ_FOHA01000002.1"/>
</dbReference>
<dbReference type="SUPFAM" id="SSF51182">
    <property type="entry name" value="RmlC-like cupins"/>
    <property type="match status" value="1"/>
</dbReference>
<accession>A0A1H9QP20</accession>
<dbReference type="InterPro" id="IPR011051">
    <property type="entry name" value="RmlC_Cupin_sf"/>
</dbReference>
<proteinExistence type="predicted"/>